<reference evidence="2" key="1">
    <citation type="journal article" date="2013" name="Nature">
        <title>Draft genome of the wheat A-genome progenitor Triticum urartu.</title>
        <authorList>
            <person name="Ling H.Q."/>
            <person name="Zhao S."/>
            <person name="Liu D."/>
            <person name="Wang J."/>
            <person name="Sun H."/>
            <person name="Zhang C."/>
            <person name="Fan H."/>
            <person name="Li D."/>
            <person name="Dong L."/>
            <person name="Tao Y."/>
            <person name="Gao C."/>
            <person name="Wu H."/>
            <person name="Li Y."/>
            <person name="Cui Y."/>
            <person name="Guo X."/>
            <person name="Zheng S."/>
            <person name="Wang B."/>
            <person name="Yu K."/>
            <person name="Liang Q."/>
            <person name="Yang W."/>
            <person name="Lou X."/>
            <person name="Chen J."/>
            <person name="Feng M."/>
            <person name="Jian J."/>
            <person name="Zhang X."/>
            <person name="Luo G."/>
            <person name="Jiang Y."/>
            <person name="Liu J."/>
            <person name="Wang Z."/>
            <person name="Sha Y."/>
            <person name="Zhang B."/>
            <person name="Wu H."/>
            <person name="Tang D."/>
            <person name="Shen Q."/>
            <person name="Xue P."/>
            <person name="Zou S."/>
            <person name="Wang X."/>
            <person name="Liu X."/>
            <person name="Wang F."/>
            <person name="Yang Y."/>
            <person name="An X."/>
            <person name="Dong Z."/>
            <person name="Zhang K."/>
            <person name="Zhang X."/>
            <person name="Luo M.C."/>
            <person name="Dvorak J."/>
            <person name="Tong Y."/>
            <person name="Wang J."/>
            <person name="Yang H."/>
            <person name="Li Z."/>
            <person name="Wang D."/>
            <person name="Zhang A."/>
            <person name="Wang J."/>
        </authorList>
    </citation>
    <scope>NUCLEOTIDE SEQUENCE</scope>
    <source>
        <strain evidence="2">cv. G1812</strain>
    </source>
</reference>
<name>A0A8R7R4K5_TRIUA</name>
<proteinExistence type="predicted"/>
<evidence type="ECO:0000313" key="1">
    <source>
        <dbReference type="EnsemblPlants" id="TuG1812G0700003109.01.T02"/>
    </source>
</evidence>
<reference evidence="1" key="2">
    <citation type="submission" date="2018-03" db="EMBL/GenBank/DDBJ databases">
        <title>The Triticum urartu genome reveals the dynamic nature of wheat genome evolution.</title>
        <authorList>
            <person name="Ling H."/>
            <person name="Ma B."/>
            <person name="Shi X."/>
            <person name="Liu H."/>
            <person name="Dong L."/>
            <person name="Sun H."/>
            <person name="Cao Y."/>
            <person name="Gao Q."/>
            <person name="Zheng S."/>
            <person name="Li Y."/>
            <person name="Yu Y."/>
            <person name="Du H."/>
            <person name="Qi M."/>
            <person name="Li Y."/>
            <person name="Yu H."/>
            <person name="Cui Y."/>
            <person name="Wang N."/>
            <person name="Chen C."/>
            <person name="Wu H."/>
            <person name="Zhao Y."/>
            <person name="Zhang J."/>
            <person name="Li Y."/>
            <person name="Zhou W."/>
            <person name="Zhang B."/>
            <person name="Hu W."/>
            <person name="Eijk M."/>
            <person name="Tang J."/>
            <person name="Witsenboer H."/>
            <person name="Zhao S."/>
            <person name="Li Z."/>
            <person name="Zhang A."/>
            <person name="Wang D."/>
            <person name="Liang C."/>
        </authorList>
    </citation>
    <scope>NUCLEOTIDE SEQUENCE [LARGE SCALE GENOMIC DNA]</scope>
    <source>
        <strain evidence="1">cv. G1812</strain>
    </source>
</reference>
<reference evidence="1" key="3">
    <citation type="submission" date="2022-06" db="UniProtKB">
        <authorList>
            <consortium name="EnsemblPlants"/>
        </authorList>
    </citation>
    <scope>IDENTIFICATION</scope>
</reference>
<evidence type="ECO:0000313" key="2">
    <source>
        <dbReference type="Proteomes" id="UP000015106"/>
    </source>
</evidence>
<keyword evidence="2" id="KW-1185">Reference proteome</keyword>
<sequence length="53" mass="6141">MTWYFWAVSAMYRAGSNQPMKLIDWTHMCGKQVDCSFNIGCKSTYLGIDRTNL</sequence>
<accession>A0A8R7R4K5</accession>
<dbReference type="Gramene" id="TuG1812G0700003109.01.T02">
    <property type="protein sequence ID" value="TuG1812G0700003109.01.T02"/>
    <property type="gene ID" value="TuG1812G0700003109.01"/>
</dbReference>
<protein>
    <submittedName>
        <fullName evidence="1">Uncharacterized protein</fullName>
    </submittedName>
</protein>
<organism evidence="1 2">
    <name type="scientific">Triticum urartu</name>
    <name type="common">Red wild einkorn</name>
    <name type="synonym">Crithodium urartu</name>
    <dbReference type="NCBI Taxonomy" id="4572"/>
    <lineage>
        <taxon>Eukaryota</taxon>
        <taxon>Viridiplantae</taxon>
        <taxon>Streptophyta</taxon>
        <taxon>Embryophyta</taxon>
        <taxon>Tracheophyta</taxon>
        <taxon>Spermatophyta</taxon>
        <taxon>Magnoliopsida</taxon>
        <taxon>Liliopsida</taxon>
        <taxon>Poales</taxon>
        <taxon>Poaceae</taxon>
        <taxon>BOP clade</taxon>
        <taxon>Pooideae</taxon>
        <taxon>Triticodae</taxon>
        <taxon>Triticeae</taxon>
        <taxon>Triticinae</taxon>
        <taxon>Triticum</taxon>
    </lineage>
</organism>
<dbReference type="EnsemblPlants" id="TuG1812G0700003109.01.T02">
    <property type="protein sequence ID" value="TuG1812G0700003109.01.T02"/>
    <property type="gene ID" value="TuG1812G0700003109.01"/>
</dbReference>
<dbReference type="AlphaFoldDB" id="A0A8R7R4K5"/>
<dbReference type="Proteomes" id="UP000015106">
    <property type="component" value="Chromosome 7"/>
</dbReference>